<proteinExistence type="predicted"/>
<feature type="domain" description="SCP" evidence="2">
    <location>
        <begin position="61"/>
        <end position="225"/>
    </location>
</feature>
<evidence type="ECO:0000313" key="4">
    <source>
        <dbReference type="EnsemblMetazoa" id="ISCW004792-PA"/>
    </source>
</evidence>
<name>B7PHU0_IXOSC</name>
<evidence type="ECO:0000313" key="5">
    <source>
        <dbReference type="Proteomes" id="UP000001555"/>
    </source>
</evidence>
<dbReference type="InParanoid" id="B7PHU0"/>
<dbReference type="FunFam" id="3.40.33.10:FF:000078">
    <property type="entry name" value="Antigen 5/SCP domain-containing protein, putative"/>
    <property type="match status" value="1"/>
</dbReference>
<reference evidence="3 5" key="1">
    <citation type="submission" date="2008-03" db="EMBL/GenBank/DDBJ databases">
        <title>Annotation of Ixodes scapularis.</title>
        <authorList>
            <consortium name="Ixodes scapularis Genome Project Consortium"/>
            <person name="Caler E."/>
            <person name="Hannick L.I."/>
            <person name="Bidwell S."/>
            <person name="Joardar V."/>
            <person name="Thiagarajan M."/>
            <person name="Amedeo P."/>
            <person name="Galinsky K.J."/>
            <person name="Schobel S."/>
            <person name="Inman J."/>
            <person name="Hostetler J."/>
            <person name="Miller J."/>
            <person name="Hammond M."/>
            <person name="Megy K."/>
            <person name="Lawson D."/>
            <person name="Kodira C."/>
            <person name="Sutton G."/>
            <person name="Meyer J."/>
            <person name="Hill C.A."/>
            <person name="Birren B."/>
            <person name="Nene V."/>
            <person name="Collins F."/>
            <person name="Alarcon-Chaidez F."/>
            <person name="Wikel S."/>
            <person name="Strausberg R."/>
        </authorList>
    </citation>
    <scope>NUCLEOTIDE SEQUENCE [LARGE SCALE GENOMIC DNA]</scope>
    <source>
        <strain evidence="5">Wikel</strain>
        <strain evidence="3">Wikel colony</strain>
    </source>
</reference>
<dbReference type="OrthoDB" id="414826at2759"/>
<dbReference type="PROSITE" id="PS01009">
    <property type="entry name" value="CRISP_1"/>
    <property type="match status" value="1"/>
</dbReference>
<dbReference type="PaxDb" id="6945-B7PHU0"/>
<dbReference type="Proteomes" id="UP000001555">
    <property type="component" value="Unassembled WGS sequence"/>
</dbReference>
<dbReference type="VEuPathDB" id="VectorBase:ISCI004792"/>
<dbReference type="PRINTS" id="PR00837">
    <property type="entry name" value="V5TPXLIKE"/>
</dbReference>
<accession>B7PHU0</accession>
<dbReference type="VEuPathDB" id="VectorBase:ISCW004792"/>
<dbReference type="InterPro" id="IPR001283">
    <property type="entry name" value="CRISP-related"/>
</dbReference>
<organism>
    <name type="scientific">Ixodes scapularis</name>
    <name type="common">Black-legged tick</name>
    <name type="synonym">Deer tick</name>
    <dbReference type="NCBI Taxonomy" id="6945"/>
    <lineage>
        <taxon>Eukaryota</taxon>
        <taxon>Metazoa</taxon>
        <taxon>Ecdysozoa</taxon>
        <taxon>Arthropoda</taxon>
        <taxon>Chelicerata</taxon>
        <taxon>Arachnida</taxon>
        <taxon>Acari</taxon>
        <taxon>Parasitiformes</taxon>
        <taxon>Ixodida</taxon>
        <taxon>Ixodoidea</taxon>
        <taxon>Ixodidae</taxon>
        <taxon>Ixodinae</taxon>
        <taxon>Ixodes</taxon>
    </lineage>
</organism>
<reference evidence="4" key="2">
    <citation type="submission" date="2020-05" db="UniProtKB">
        <authorList>
            <consortium name="EnsemblMetazoa"/>
        </authorList>
    </citation>
    <scope>IDENTIFICATION</scope>
    <source>
        <strain evidence="4">wikel</strain>
    </source>
</reference>
<dbReference type="GO" id="GO:0005615">
    <property type="term" value="C:extracellular space"/>
    <property type="evidence" value="ECO:0000318"/>
    <property type="project" value="GO_Central"/>
</dbReference>
<dbReference type="InterPro" id="IPR035940">
    <property type="entry name" value="CAP_sf"/>
</dbReference>
<dbReference type="AlphaFoldDB" id="B7PHU0"/>
<keyword evidence="5" id="KW-1185">Reference proteome</keyword>
<dbReference type="VEuPathDB" id="VectorBase:ISCP_020551"/>
<dbReference type="HOGENOM" id="CLU_035730_7_2_1"/>
<dbReference type="KEGG" id="isc:8029170"/>
<dbReference type="PANTHER" id="PTHR10334">
    <property type="entry name" value="CYSTEINE-RICH SECRETORY PROTEIN-RELATED"/>
    <property type="match status" value="1"/>
</dbReference>
<dbReference type="FunCoup" id="B7PHU0">
    <property type="interactions" value="97"/>
</dbReference>
<dbReference type="SUPFAM" id="SSF55797">
    <property type="entry name" value="PR-1-like"/>
    <property type="match status" value="1"/>
</dbReference>
<dbReference type="EMBL" id="ABJB010162463">
    <property type="status" value="NOT_ANNOTATED_CDS"/>
    <property type="molecule type" value="Genomic_DNA"/>
</dbReference>
<gene>
    <name evidence="4" type="primary">8029170</name>
    <name evidence="3" type="ORF">IscW_ISCW004792</name>
</gene>
<dbReference type="EnsemblMetazoa" id="ISCW004792-RA">
    <property type="protein sequence ID" value="ISCW004792-PA"/>
    <property type="gene ID" value="ISCW004792"/>
</dbReference>
<protein>
    <submittedName>
        <fullName evidence="3 4">Antigen 5/SCP domain-containing protein, putative</fullName>
    </submittedName>
</protein>
<feature type="chain" id="PRO_5010826154" evidence="1">
    <location>
        <begin position="29"/>
        <end position="225"/>
    </location>
</feature>
<evidence type="ECO:0000259" key="2">
    <source>
        <dbReference type="SMART" id="SM00198"/>
    </source>
</evidence>
<feature type="signal peptide" evidence="1">
    <location>
        <begin position="1"/>
        <end position="28"/>
    </location>
</feature>
<dbReference type="SMART" id="SM00198">
    <property type="entry name" value="SCP"/>
    <property type="match status" value="1"/>
</dbReference>
<dbReference type="InterPro" id="IPR002413">
    <property type="entry name" value="V5_allergen-like"/>
</dbReference>
<dbReference type="PRINTS" id="PR00838">
    <property type="entry name" value="V5ALLERGEN"/>
</dbReference>
<dbReference type="InterPro" id="IPR018244">
    <property type="entry name" value="Allrgn_V5/Tpx1_CS"/>
</dbReference>
<dbReference type="EMBL" id="DS714851">
    <property type="protein sequence ID" value="EEC06162.1"/>
    <property type="molecule type" value="Genomic_DNA"/>
</dbReference>
<dbReference type="STRING" id="6945.B7PHU0"/>
<evidence type="ECO:0000256" key="1">
    <source>
        <dbReference type="SAM" id="SignalP"/>
    </source>
</evidence>
<dbReference type="EMBL" id="ABJB010567494">
    <property type="status" value="NOT_ANNOTATED_CDS"/>
    <property type="molecule type" value="Genomic_DNA"/>
</dbReference>
<dbReference type="InterPro" id="IPR014044">
    <property type="entry name" value="CAP_dom"/>
</dbReference>
<dbReference type="EMBL" id="ABJB010958526">
    <property type="status" value="NOT_ANNOTATED_CDS"/>
    <property type="molecule type" value="Genomic_DNA"/>
</dbReference>
<sequence>MRRASNCMASLLLLSAALLPATLDGAVCKSEYKNAPGGLVHTACKPPNRRCKITSSGLSSSKKTEFLKAHNDYRMKVAKGDLPNFPKAADMQKLIWDDELAEVAQALADQCTVSNGGIKHDKYDERFTVKFKQVGQNLGWAAASFDDPDVDVIGQVTRWFNEYQYFNPAGIHSLRHQSGPAVGHFTQVIWAATEAVGCGMARYTLQDDRSGTPYQKLYVCNYGPG</sequence>
<keyword evidence="1" id="KW-0732">Signal</keyword>
<dbReference type="Gene3D" id="3.40.33.10">
    <property type="entry name" value="CAP"/>
    <property type="match status" value="1"/>
</dbReference>
<dbReference type="Pfam" id="PF00188">
    <property type="entry name" value="CAP"/>
    <property type="match status" value="1"/>
</dbReference>
<dbReference type="CDD" id="cd05380">
    <property type="entry name" value="CAP_euk"/>
    <property type="match status" value="1"/>
</dbReference>
<evidence type="ECO:0000313" key="3">
    <source>
        <dbReference type="EMBL" id="EEC06162.1"/>
    </source>
</evidence>